<dbReference type="FunCoup" id="B3MBT0">
    <property type="interactions" value="5"/>
</dbReference>
<keyword evidence="8" id="KW-1185">Reference proteome</keyword>
<dbReference type="STRING" id="7217.B3MBT0"/>
<dbReference type="OMA" id="LACKSWF"/>
<evidence type="ECO:0000313" key="7">
    <source>
        <dbReference type="EMBL" id="EDV36101.1"/>
    </source>
</evidence>
<dbReference type="AlphaFoldDB" id="B3MBT0"/>
<dbReference type="GO" id="GO:0005886">
    <property type="term" value="C:plasma membrane"/>
    <property type="evidence" value="ECO:0007669"/>
    <property type="project" value="UniProtKB-SubCell"/>
</dbReference>
<feature type="transmembrane region" description="Helical" evidence="6">
    <location>
        <begin position="6"/>
        <end position="27"/>
    </location>
</feature>
<keyword evidence="3 6" id="KW-0812">Transmembrane</keyword>
<keyword evidence="2 6" id="KW-1003">Cell membrane</keyword>
<dbReference type="GO" id="GO:0050913">
    <property type="term" value="P:sensory perception of bitter taste"/>
    <property type="evidence" value="ECO:0007669"/>
    <property type="project" value="EnsemblMetazoa"/>
</dbReference>
<evidence type="ECO:0000256" key="1">
    <source>
        <dbReference type="ARBA" id="ARBA00004651"/>
    </source>
</evidence>
<dbReference type="KEGG" id="dan:6495640"/>
<keyword evidence="5 6" id="KW-0472">Membrane</keyword>
<keyword evidence="4 6" id="KW-1133">Transmembrane helix</keyword>
<dbReference type="OrthoDB" id="7833070at2759"/>
<feature type="transmembrane region" description="Helical" evidence="6">
    <location>
        <begin position="64"/>
        <end position="86"/>
    </location>
</feature>
<accession>B3MBT0</accession>
<comment type="subcellular location">
    <subcellularLocation>
        <location evidence="1 6">Cell membrane</location>
        <topology evidence="1 6">Multi-pass membrane protein</topology>
    </subcellularLocation>
</comment>
<comment type="function">
    <text evidence="6">Gustatory receptor which mediates acceptance or avoidance behavior, depending on its substrates.</text>
</comment>
<feature type="transmembrane region" description="Helical" evidence="6">
    <location>
        <begin position="125"/>
        <end position="142"/>
    </location>
</feature>
<evidence type="ECO:0000256" key="3">
    <source>
        <dbReference type="ARBA" id="ARBA00022692"/>
    </source>
</evidence>
<protein>
    <recommendedName>
        <fullName evidence="6">Gustatory receptor</fullName>
    </recommendedName>
</protein>
<proteinExistence type="inferred from homology"/>
<evidence type="ECO:0000256" key="6">
    <source>
        <dbReference type="RuleBase" id="RU363108"/>
    </source>
</evidence>
<organism evidence="7 8">
    <name type="scientific">Drosophila ananassae</name>
    <name type="common">Fruit fly</name>
    <dbReference type="NCBI Taxonomy" id="7217"/>
    <lineage>
        <taxon>Eukaryota</taxon>
        <taxon>Metazoa</taxon>
        <taxon>Ecdysozoa</taxon>
        <taxon>Arthropoda</taxon>
        <taxon>Hexapoda</taxon>
        <taxon>Insecta</taxon>
        <taxon>Pterygota</taxon>
        <taxon>Neoptera</taxon>
        <taxon>Endopterygota</taxon>
        <taxon>Diptera</taxon>
        <taxon>Brachycera</taxon>
        <taxon>Muscomorpha</taxon>
        <taxon>Ephydroidea</taxon>
        <taxon>Drosophilidae</taxon>
        <taxon>Drosophila</taxon>
        <taxon>Sophophora</taxon>
    </lineage>
</organism>
<dbReference type="InParanoid" id="B3MBT0"/>
<keyword evidence="6" id="KW-0807">Transducer</keyword>
<dbReference type="Proteomes" id="UP000007801">
    <property type="component" value="Unassembled WGS sequence"/>
</dbReference>
<gene>
    <name evidence="7" type="primary">Dana\GF12794</name>
    <name evidence="7" type="synonym">dana_GLEANR_12811</name>
    <name evidence="7" type="ORF">GF12794</name>
</gene>
<feature type="transmembrane region" description="Helical" evidence="6">
    <location>
        <begin position="148"/>
        <end position="175"/>
    </location>
</feature>
<dbReference type="InterPro" id="IPR013604">
    <property type="entry name" value="7TM_chemorcpt"/>
</dbReference>
<dbReference type="EMBL" id="CH902619">
    <property type="protein sequence ID" value="EDV36101.1"/>
    <property type="molecule type" value="Genomic_DNA"/>
</dbReference>
<evidence type="ECO:0000256" key="4">
    <source>
        <dbReference type="ARBA" id="ARBA00022989"/>
    </source>
</evidence>
<keyword evidence="6" id="KW-0675">Receptor</keyword>
<comment type="caution">
    <text evidence="6">Lacks conserved residue(s) required for the propagation of feature annotation.</text>
</comment>
<dbReference type="HOGENOM" id="CLU_767850_0_0_1"/>
<evidence type="ECO:0000256" key="5">
    <source>
        <dbReference type="ARBA" id="ARBA00023136"/>
    </source>
</evidence>
<dbReference type="CTD" id="36094"/>
<dbReference type="PhylomeDB" id="B3MBT0"/>
<evidence type="ECO:0000256" key="2">
    <source>
        <dbReference type="ARBA" id="ARBA00022475"/>
    </source>
</evidence>
<dbReference type="GO" id="GO:0007165">
    <property type="term" value="P:signal transduction"/>
    <property type="evidence" value="ECO:0007669"/>
    <property type="project" value="UniProtKB-KW"/>
</dbReference>
<name>B3MBT0_DROAN</name>
<feature type="transmembrane region" description="Helical" evidence="6">
    <location>
        <begin position="39"/>
        <end position="58"/>
    </location>
</feature>
<dbReference type="Pfam" id="PF08395">
    <property type="entry name" value="7tm_7"/>
    <property type="match status" value="1"/>
</dbReference>
<dbReference type="GeneID" id="6495640"/>
<sequence length="361" mass="42083">MPLNRLHYYSFMTWLTGLNGLNTFYYVGGSNRIRNSSLLQMYCFVHHLLCVLGLAIMLNSSWGNIRICGTILTLGATCSFAINSCWEKSQGIRKLVEGLVRMEAKHFEGQSSGFALKIRGYMKQVLVVVTLLRIHIFYPIYIKRIIRYWFLLNVACYWLVYNMLLAAVFGFYCLVWQMCRSQKLINDRMTELLTKPRIRKRSSKMRRCLKLYTKLLVLCNSLNYEYGHISICVLACKSWFQITYGYEIFKMVAAPKSIDLNLPLRLFVVLTYILDAVNLYFATDVAELFTALREDSLRILRESSRLDPMLSMFTLNLALQPKRVIFLNAVAFDRKLTLTLMAKTLLYTVCWLQGDYKELMQ</sequence>
<comment type="similarity">
    <text evidence="6">Belongs to the insect chemoreceptor superfamily. Gustatory receptor (GR) family.</text>
</comment>
<evidence type="ECO:0000313" key="8">
    <source>
        <dbReference type="Proteomes" id="UP000007801"/>
    </source>
</evidence>
<reference evidence="7 8" key="1">
    <citation type="journal article" date="2007" name="Nature">
        <title>Evolution of genes and genomes on the Drosophila phylogeny.</title>
        <authorList>
            <consortium name="Drosophila 12 Genomes Consortium"/>
            <person name="Clark A.G."/>
            <person name="Eisen M.B."/>
            <person name="Smith D.R."/>
            <person name="Bergman C.M."/>
            <person name="Oliver B."/>
            <person name="Markow T.A."/>
            <person name="Kaufman T.C."/>
            <person name="Kellis M."/>
            <person name="Gelbart W."/>
            <person name="Iyer V.N."/>
            <person name="Pollard D.A."/>
            <person name="Sackton T.B."/>
            <person name="Larracuente A.M."/>
            <person name="Singh N.D."/>
            <person name="Abad J.P."/>
            <person name="Abt D.N."/>
            <person name="Adryan B."/>
            <person name="Aguade M."/>
            <person name="Akashi H."/>
            <person name="Anderson W.W."/>
            <person name="Aquadro C.F."/>
            <person name="Ardell D.H."/>
            <person name="Arguello R."/>
            <person name="Artieri C.G."/>
            <person name="Barbash D.A."/>
            <person name="Barker D."/>
            <person name="Barsanti P."/>
            <person name="Batterham P."/>
            <person name="Batzoglou S."/>
            <person name="Begun D."/>
            <person name="Bhutkar A."/>
            <person name="Blanco E."/>
            <person name="Bosak S.A."/>
            <person name="Bradley R.K."/>
            <person name="Brand A.D."/>
            <person name="Brent M.R."/>
            <person name="Brooks A.N."/>
            <person name="Brown R.H."/>
            <person name="Butlin R.K."/>
            <person name="Caggese C."/>
            <person name="Calvi B.R."/>
            <person name="Bernardo de Carvalho A."/>
            <person name="Caspi A."/>
            <person name="Castrezana S."/>
            <person name="Celniker S.E."/>
            <person name="Chang J.L."/>
            <person name="Chapple C."/>
            <person name="Chatterji S."/>
            <person name="Chinwalla A."/>
            <person name="Civetta A."/>
            <person name="Clifton S.W."/>
            <person name="Comeron J.M."/>
            <person name="Costello J.C."/>
            <person name="Coyne J.A."/>
            <person name="Daub J."/>
            <person name="David R.G."/>
            <person name="Delcher A.L."/>
            <person name="Delehaunty K."/>
            <person name="Do C.B."/>
            <person name="Ebling H."/>
            <person name="Edwards K."/>
            <person name="Eickbush T."/>
            <person name="Evans J.D."/>
            <person name="Filipski A."/>
            <person name="Findeiss S."/>
            <person name="Freyhult E."/>
            <person name="Fulton L."/>
            <person name="Fulton R."/>
            <person name="Garcia A.C."/>
            <person name="Gardiner A."/>
            <person name="Garfield D.A."/>
            <person name="Garvin B.E."/>
            <person name="Gibson G."/>
            <person name="Gilbert D."/>
            <person name="Gnerre S."/>
            <person name="Godfrey J."/>
            <person name="Good R."/>
            <person name="Gotea V."/>
            <person name="Gravely B."/>
            <person name="Greenberg A.J."/>
            <person name="Griffiths-Jones S."/>
            <person name="Gross S."/>
            <person name="Guigo R."/>
            <person name="Gustafson E.A."/>
            <person name="Haerty W."/>
            <person name="Hahn M.W."/>
            <person name="Halligan D.L."/>
            <person name="Halpern A.L."/>
            <person name="Halter G.M."/>
            <person name="Han M.V."/>
            <person name="Heger A."/>
            <person name="Hillier L."/>
            <person name="Hinrichs A.S."/>
            <person name="Holmes I."/>
            <person name="Hoskins R.A."/>
            <person name="Hubisz M.J."/>
            <person name="Hultmark D."/>
            <person name="Huntley M.A."/>
            <person name="Jaffe D.B."/>
            <person name="Jagadeeshan S."/>
            <person name="Jeck W.R."/>
            <person name="Johnson J."/>
            <person name="Jones C.D."/>
            <person name="Jordan W.C."/>
            <person name="Karpen G.H."/>
            <person name="Kataoka E."/>
            <person name="Keightley P.D."/>
            <person name="Kheradpour P."/>
            <person name="Kirkness E.F."/>
            <person name="Koerich L.B."/>
            <person name="Kristiansen K."/>
            <person name="Kudrna D."/>
            <person name="Kulathinal R.J."/>
            <person name="Kumar S."/>
            <person name="Kwok R."/>
            <person name="Lander E."/>
            <person name="Langley C.H."/>
            <person name="Lapoint R."/>
            <person name="Lazzaro B.P."/>
            <person name="Lee S.J."/>
            <person name="Levesque L."/>
            <person name="Li R."/>
            <person name="Lin C.F."/>
            <person name="Lin M.F."/>
            <person name="Lindblad-Toh K."/>
            <person name="Llopart A."/>
            <person name="Long M."/>
            <person name="Low L."/>
            <person name="Lozovsky E."/>
            <person name="Lu J."/>
            <person name="Luo M."/>
            <person name="Machado C.A."/>
            <person name="Makalowski W."/>
            <person name="Marzo M."/>
            <person name="Matsuda M."/>
            <person name="Matzkin L."/>
            <person name="McAllister B."/>
            <person name="McBride C.S."/>
            <person name="McKernan B."/>
            <person name="McKernan K."/>
            <person name="Mendez-Lago M."/>
            <person name="Minx P."/>
            <person name="Mollenhauer M.U."/>
            <person name="Montooth K."/>
            <person name="Mount S.M."/>
            <person name="Mu X."/>
            <person name="Myers E."/>
            <person name="Negre B."/>
            <person name="Newfeld S."/>
            <person name="Nielsen R."/>
            <person name="Noor M.A."/>
            <person name="O'Grady P."/>
            <person name="Pachter L."/>
            <person name="Papaceit M."/>
            <person name="Parisi M.J."/>
            <person name="Parisi M."/>
            <person name="Parts L."/>
            <person name="Pedersen J.S."/>
            <person name="Pesole G."/>
            <person name="Phillippy A.M."/>
            <person name="Ponting C.P."/>
            <person name="Pop M."/>
            <person name="Porcelli D."/>
            <person name="Powell J.R."/>
            <person name="Prohaska S."/>
            <person name="Pruitt K."/>
            <person name="Puig M."/>
            <person name="Quesneville H."/>
            <person name="Ram K.R."/>
            <person name="Rand D."/>
            <person name="Rasmussen M.D."/>
            <person name="Reed L.K."/>
            <person name="Reenan R."/>
            <person name="Reily A."/>
            <person name="Remington K.A."/>
            <person name="Rieger T.T."/>
            <person name="Ritchie M.G."/>
            <person name="Robin C."/>
            <person name="Rogers Y.H."/>
            <person name="Rohde C."/>
            <person name="Rozas J."/>
            <person name="Rubenfield M.J."/>
            <person name="Ruiz A."/>
            <person name="Russo S."/>
            <person name="Salzberg S.L."/>
            <person name="Sanchez-Gracia A."/>
            <person name="Saranga D.J."/>
            <person name="Sato H."/>
            <person name="Schaeffer S.W."/>
            <person name="Schatz M.C."/>
            <person name="Schlenke T."/>
            <person name="Schwartz R."/>
            <person name="Segarra C."/>
            <person name="Singh R.S."/>
            <person name="Sirot L."/>
            <person name="Sirota M."/>
            <person name="Sisneros N.B."/>
            <person name="Smith C.D."/>
            <person name="Smith T.F."/>
            <person name="Spieth J."/>
            <person name="Stage D.E."/>
            <person name="Stark A."/>
            <person name="Stephan W."/>
            <person name="Strausberg R.L."/>
            <person name="Strempel S."/>
            <person name="Sturgill D."/>
            <person name="Sutton G."/>
            <person name="Sutton G.G."/>
            <person name="Tao W."/>
            <person name="Teichmann S."/>
            <person name="Tobari Y.N."/>
            <person name="Tomimura Y."/>
            <person name="Tsolas J.M."/>
            <person name="Valente V.L."/>
            <person name="Venter E."/>
            <person name="Venter J.C."/>
            <person name="Vicario S."/>
            <person name="Vieira F.G."/>
            <person name="Vilella A.J."/>
            <person name="Villasante A."/>
            <person name="Walenz B."/>
            <person name="Wang J."/>
            <person name="Wasserman M."/>
            <person name="Watts T."/>
            <person name="Wilson D."/>
            <person name="Wilson R.K."/>
            <person name="Wing R.A."/>
            <person name="Wolfner M.F."/>
            <person name="Wong A."/>
            <person name="Wong G.K."/>
            <person name="Wu C.I."/>
            <person name="Wu G."/>
            <person name="Yamamoto D."/>
            <person name="Yang H.P."/>
            <person name="Yang S.P."/>
            <person name="Yorke J.A."/>
            <person name="Yoshida K."/>
            <person name="Zdobnov E."/>
            <person name="Zhang P."/>
            <person name="Zhang Y."/>
            <person name="Zimin A.V."/>
            <person name="Baldwin J."/>
            <person name="Abdouelleil A."/>
            <person name="Abdulkadir J."/>
            <person name="Abebe A."/>
            <person name="Abera B."/>
            <person name="Abreu J."/>
            <person name="Acer S.C."/>
            <person name="Aftuck L."/>
            <person name="Alexander A."/>
            <person name="An P."/>
            <person name="Anderson E."/>
            <person name="Anderson S."/>
            <person name="Arachi H."/>
            <person name="Azer M."/>
            <person name="Bachantsang P."/>
            <person name="Barry A."/>
            <person name="Bayul T."/>
            <person name="Berlin A."/>
            <person name="Bessette D."/>
            <person name="Bloom T."/>
            <person name="Blye J."/>
            <person name="Boguslavskiy L."/>
            <person name="Bonnet C."/>
            <person name="Boukhgalter B."/>
            <person name="Bourzgui I."/>
            <person name="Brown A."/>
            <person name="Cahill P."/>
            <person name="Channer S."/>
            <person name="Cheshatsang Y."/>
            <person name="Chuda L."/>
            <person name="Citroen M."/>
            <person name="Collymore A."/>
            <person name="Cooke P."/>
            <person name="Costello M."/>
            <person name="D'Aco K."/>
            <person name="Daza R."/>
            <person name="De Haan G."/>
            <person name="DeGray S."/>
            <person name="DeMaso C."/>
            <person name="Dhargay N."/>
            <person name="Dooley K."/>
            <person name="Dooley E."/>
            <person name="Doricent M."/>
            <person name="Dorje P."/>
            <person name="Dorjee K."/>
            <person name="Dupes A."/>
            <person name="Elong R."/>
            <person name="Falk J."/>
            <person name="Farina A."/>
            <person name="Faro S."/>
            <person name="Ferguson D."/>
            <person name="Fisher S."/>
            <person name="Foley C.D."/>
            <person name="Franke A."/>
            <person name="Friedrich D."/>
            <person name="Gadbois L."/>
            <person name="Gearin G."/>
            <person name="Gearin C.R."/>
            <person name="Giannoukos G."/>
            <person name="Goode T."/>
            <person name="Graham J."/>
            <person name="Grandbois E."/>
            <person name="Grewal S."/>
            <person name="Gyaltsen K."/>
            <person name="Hafez N."/>
            <person name="Hagos B."/>
            <person name="Hall J."/>
            <person name="Henson C."/>
            <person name="Hollinger A."/>
            <person name="Honan T."/>
            <person name="Huard M.D."/>
            <person name="Hughes L."/>
            <person name="Hurhula B."/>
            <person name="Husby M.E."/>
            <person name="Kamat A."/>
            <person name="Kanga B."/>
            <person name="Kashin S."/>
            <person name="Khazanovich D."/>
            <person name="Kisner P."/>
            <person name="Lance K."/>
            <person name="Lara M."/>
            <person name="Lee W."/>
            <person name="Lennon N."/>
            <person name="Letendre F."/>
            <person name="LeVine R."/>
            <person name="Lipovsky A."/>
            <person name="Liu X."/>
            <person name="Liu J."/>
            <person name="Liu S."/>
            <person name="Lokyitsang T."/>
            <person name="Lokyitsang Y."/>
            <person name="Lubonja R."/>
            <person name="Lui A."/>
            <person name="MacDonald P."/>
            <person name="Magnisalis V."/>
            <person name="Maru K."/>
            <person name="Matthews C."/>
            <person name="McCusker W."/>
            <person name="McDonough S."/>
            <person name="Mehta T."/>
            <person name="Meldrim J."/>
            <person name="Meneus L."/>
            <person name="Mihai O."/>
            <person name="Mihalev A."/>
            <person name="Mihova T."/>
            <person name="Mittelman R."/>
            <person name="Mlenga V."/>
            <person name="Montmayeur A."/>
            <person name="Mulrain L."/>
            <person name="Navidi A."/>
            <person name="Naylor J."/>
            <person name="Negash T."/>
            <person name="Nguyen T."/>
            <person name="Nguyen N."/>
            <person name="Nicol R."/>
            <person name="Norbu C."/>
            <person name="Norbu N."/>
            <person name="Novod N."/>
            <person name="O'Neill B."/>
            <person name="Osman S."/>
            <person name="Markiewicz E."/>
            <person name="Oyono O.L."/>
            <person name="Patti C."/>
            <person name="Phunkhang P."/>
            <person name="Pierre F."/>
            <person name="Priest M."/>
            <person name="Raghuraman S."/>
            <person name="Rege F."/>
            <person name="Reyes R."/>
            <person name="Rise C."/>
            <person name="Rogov P."/>
            <person name="Ross K."/>
            <person name="Ryan E."/>
            <person name="Settipalli S."/>
            <person name="Shea T."/>
            <person name="Sherpa N."/>
            <person name="Shi L."/>
            <person name="Shih D."/>
            <person name="Sparrow T."/>
            <person name="Spaulding J."/>
            <person name="Stalker J."/>
            <person name="Stange-Thomann N."/>
            <person name="Stavropoulos S."/>
            <person name="Stone C."/>
            <person name="Strader C."/>
            <person name="Tesfaye S."/>
            <person name="Thomson T."/>
            <person name="Thoulutsang Y."/>
            <person name="Thoulutsang D."/>
            <person name="Topham K."/>
            <person name="Topping I."/>
            <person name="Tsamla T."/>
            <person name="Vassiliev H."/>
            <person name="Vo A."/>
            <person name="Wangchuk T."/>
            <person name="Wangdi T."/>
            <person name="Weiand M."/>
            <person name="Wilkinson J."/>
            <person name="Wilson A."/>
            <person name="Yadav S."/>
            <person name="Young G."/>
            <person name="Yu Q."/>
            <person name="Zembek L."/>
            <person name="Zhong D."/>
            <person name="Zimmer A."/>
            <person name="Zwirko Z."/>
            <person name="Jaffe D.B."/>
            <person name="Alvarez P."/>
            <person name="Brockman W."/>
            <person name="Butler J."/>
            <person name="Chin C."/>
            <person name="Gnerre S."/>
            <person name="Grabherr M."/>
            <person name="Kleber M."/>
            <person name="Mauceli E."/>
            <person name="MacCallum I."/>
        </authorList>
    </citation>
    <scope>NUCLEOTIDE SEQUENCE [LARGE SCALE GENOMIC DNA]</scope>
    <source>
        <strain evidence="8">Tucson 14024-0371.13</strain>
    </source>
</reference>